<reference evidence="2 3" key="1">
    <citation type="submission" date="2017-04" db="EMBL/GenBank/DDBJ databases">
        <authorList>
            <person name="Afonso C.L."/>
            <person name="Miller P.J."/>
            <person name="Scott M.A."/>
            <person name="Spackman E."/>
            <person name="Goraichik I."/>
            <person name="Dimitrov K.M."/>
            <person name="Suarez D.L."/>
            <person name="Swayne D.E."/>
        </authorList>
    </citation>
    <scope>NUCLEOTIDE SEQUENCE [LARGE SCALE GENOMIC DNA]</scope>
    <source>
        <strain evidence="2 3">KR-140</strain>
    </source>
</reference>
<feature type="region of interest" description="Disordered" evidence="1">
    <location>
        <begin position="139"/>
        <end position="267"/>
    </location>
</feature>
<accession>A0A1W1UMA9</accession>
<keyword evidence="3" id="KW-1185">Reference proteome</keyword>
<proteinExistence type="predicted"/>
<dbReference type="Proteomes" id="UP000192582">
    <property type="component" value="Unassembled WGS sequence"/>
</dbReference>
<dbReference type="AlphaFoldDB" id="A0A1W1UMA9"/>
<dbReference type="OrthoDB" id="68493at2"/>
<evidence type="ECO:0000313" key="3">
    <source>
        <dbReference type="Proteomes" id="UP000192582"/>
    </source>
</evidence>
<feature type="compositionally biased region" description="Polar residues" evidence="1">
    <location>
        <begin position="186"/>
        <end position="203"/>
    </location>
</feature>
<gene>
    <name evidence="2" type="ORF">SAMN00790413_04856</name>
</gene>
<dbReference type="RefSeq" id="WP_084046155.1">
    <property type="nucleotide sequence ID" value="NZ_FWWU01000005.1"/>
</dbReference>
<feature type="compositionally biased region" description="Acidic residues" evidence="1">
    <location>
        <begin position="154"/>
        <end position="164"/>
    </location>
</feature>
<sequence>MSKEFAIIRQPAGQRTLALRESYLAICDEEECEAYLLNANERWYAWKLAQRQQVRHNKVAKAGGEVPEDDESLWVFMSAAEWVKELLNIYDEKTIRKKLARLVKRGYLATRNNPKKKWDRKPQWLFCCSAVQAAVDAWEATRTSPDPAPPRADEAEDADQDDSGNEGNSIRENARVQSGKVPSAVGKSSASIRENTRSNTTGISPRDLSQEAFPGGVKSVTGDASAPAQLTEHPPLVDEASPATCSSGEAALQKTEGAPFGSSPQALMTVPRNSEISAVLQQPPPEGGAAEAAEGLDVPSTEELESMLVGQSGNTPTTETVPGAAAGRAAVADGPSGGGDRAKTTNVNDLVPIPHEELLRRPRASVDTATYQALRKLVGENLEKIIGESTRTASILRAEFWPRLTLAEIGEAQLAAQIEARATQNNERTLRIRALDRLIGGGSRPKATPKPDTQAYNGGALVAAKKVEEPQEEPRRVVGARWRNRKGGDLVDIVDIERVQGKIGTTDHYRLSNGCLLNAMTLAQQFEFVPTQAAD</sequence>
<evidence type="ECO:0000313" key="2">
    <source>
        <dbReference type="EMBL" id="SMB82129.1"/>
    </source>
</evidence>
<protein>
    <submittedName>
        <fullName evidence="2">Uncharacterized protein</fullName>
    </submittedName>
</protein>
<organism evidence="2 3">
    <name type="scientific">Deinococcus hopiensis KR-140</name>
    <dbReference type="NCBI Taxonomy" id="695939"/>
    <lineage>
        <taxon>Bacteria</taxon>
        <taxon>Thermotogati</taxon>
        <taxon>Deinococcota</taxon>
        <taxon>Deinococci</taxon>
        <taxon>Deinococcales</taxon>
        <taxon>Deinococcaceae</taxon>
        <taxon>Deinococcus</taxon>
    </lineage>
</organism>
<dbReference type="EMBL" id="FWWU01000005">
    <property type="protein sequence ID" value="SMB82129.1"/>
    <property type="molecule type" value="Genomic_DNA"/>
</dbReference>
<name>A0A1W1UMA9_9DEIO</name>
<evidence type="ECO:0000256" key="1">
    <source>
        <dbReference type="SAM" id="MobiDB-lite"/>
    </source>
</evidence>